<dbReference type="EMBL" id="LC506465">
    <property type="protein sequence ID" value="BBO54018.1"/>
    <property type="molecule type" value="Genomic_DNA"/>
</dbReference>
<proteinExistence type="predicted"/>
<name>A0A5K7XX64_9VIRU</name>
<protein>
    <submittedName>
        <fullName evidence="1">Uncharacterized protein</fullName>
    </submittedName>
</protein>
<evidence type="ECO:0000313" key="1">
    <source>
        <dbReference type="EMBL" id="BBO54018.1"/>
    </source>
</evidence>
<accession>A0A5K7XX64</accession>
<organism evidence="1">
    <name type="scientific">Abalone asfa-like virus</name>
    <dbReference type="NCBI Taxonomy" id="2839893"/>
    <lineage>
        <taxon>Viruses</taxon>
        <taxon>Varidnaviria</taxon>
        <taxon>Bamfordvirae</taxon>
        <taxon>Nucleocytoviricota</taxon>
        <taxon>Pokkesviricetes</taxon>
        <taxon>Asfuvirales</taxon>
        <taxon>Asfarviridae</taxon>
    </lineage>
</organism>
<sequence>MEQQVRQLVYKYHFLLQEKLPNKKIDLFATINLVNHIGFVILTLDSLGPYVGKVFGKIRGENEIKDLFSGFPLPEKAISTNHFEFMEYLRIHHLKTRQDWCWVSESCDLLIDKIIDRLTELQINDIDDIIMYTICTWALADESWFVPENFKKWNKTILETN</sequence>
<reference evidence="1" key="1">
    <citation type="journal article" date="2020" name="Sci. Rep.">
        <title>A novel Asfarvirus-like virus identified as a potential cause of mass mortality of abalone.</title>
        <authorList>
            <person name="Matsuyama T."/>
            <person name="Takano T."/>
            <person name="Nishiki I."/>
            <person name="Fujiwara A."/>
            <person name="Kiryu I."/>
            <person name="Inada M."/>
            <person name="Sakai T."/>
            <person name="Terashima S."/>
            <person name="Matsuura Y."/>
            <person name="Isowa K."/>
            <person name="Nakayasu C."/>
        </authorList>
    </citation>
    <scope>NUCLEOTIDE SEQUENCE</scope>
</reference>